<feature type="transmembrane region" description="Helical" evidence="6">
    <location>
        <begin position="268"/>
        <end position="288"/>
    </location>
</feature>
<evidence type="ECO:0000256" key="2">
    <source>
        <dbReference type="ARBA" id="ARBA00022475"/>
    </source>
</evidence>
<keyword evidence="5 6" id="KW-0472">Membrane</keyword>
<dbReference type="RefSeq" id="WP_238895902.1">
    <property type="nucleotide sequence ID" value="NZ_JAKOGG010000004.1"/>
</dbReference>
<evidence type="ECO:0000313" key="7">
    <source>
        <dbReference type="EMBL" id="MCS4556511.1"/>
    </source>
</evidence>
<organism evidence="7 8">
    <name type="scientific">Shewanella electrica</name>
    <dbReference type="NCBI Taxonomy" id="515560"/>
    <lineage>
        <taxon>Bacteria</taxon>
        <taxon>Pseudomonadati</taxon>
        <taxon>Pseudomonadota</taxon>
        <taxon>Gammaproteobacteria</taxon>
        <taxon>Alteromonadales</taxon>
        <taxon>Shewanellaceae</taxon>
        <taxon>Shewanella</taxon>
    </lineage>
</organism>
<comment type="caution">
    <text evidence="7">The sequence shown here is derived from an EMBL/GenBank/DDBJ whole genome shotgun (WGS) entry which is preliminary data.</text>
</comment>
<feature type="transmembrane region" description="Helical" evidence="6">
    <location>
        <begin position="347"/>
        <end position="370"/>
    </location>
</feature>
<feature type="transmembrane region" description="Helical" evidence="6">
    <location>
        <begin position="377"/>
        <end position="398"/>
    </location>
</feature>
<evidence type="ECO:0000256" key="3">
    <source>
        <dbReference type="ARBA" id="ARBA00022692"/>
    </source>
</evidence>
<sequence>MSRSKNLLRSIKLSFAAKVISLMVSLMVTPILYRTLGSETYGIWATILPIFTWLSFFDLGIGNGLRNVITECVASNEYSKARKYIANAFIVCTIVSFAVTSLLVIIFSVLYFFPNLVDLNFGEDVQYAILLVVIAAIISFVLGLVNNLYHSLQQSHYVTYGQLINSCCIFLMLIPVYFDFFHNDILFTAAVYSVSLILSLFILTYRFFREHRSLLPSLLDINLNPKYMLLKVGLAFLILQLSSLIIFSSDKLIITTFVGPVETSSYDIAYKYFSVVIFMQSILTTPTWGAIADAIAKKDSTWISKAVKIQLFGFSVILMVLLGMLVFSETAFKVWIGSDFDITRSILLWMVIFIVVMSWNNIFSALLSGAGILKFQVYLALLAVLINVPLSISLLLYYKLSAESVLISSSISLSFFALISPFVFKNKIREVKVSAIDHCNSNIQSS</sequence>
<feature type="transmembrane region" description="Helical" evidence="6">
    <location>
        <begin position="404"/>
        <end position="424"/>
    </location>
</feature>
<feature type="transmembrane region" description="Helical" evidence="6">
    <location>
        <begin position="41"/>
        <end position="63"/>
    </location>
</feature>
<dbReference type="PANTHER" id="PTHR30250">
    <property type="entry name" value="PST FAMILY PREDICTED COLANIC ACID TRANSPORTER"/>
    <property type="match status" value="1"/>
</dbReference>
<keyword evidence="4 6" id="KW-1133">Transmembrane helix</keyword>
<keyword evidence="2" id="KW-1003">Cell membrane</keyword>
<dbReference type="InterPro" id="IPR002797">
    <property type="entry name" value="Polysacc_synth"/>
</dbReference>
<dbReference type="PANTHER" id="PTHR30250:SF11">
    <property type="entry name" value="O-ANTIGEN TRANSPORTER-RELATED"/>
    <property type="match status" value="1"/>
</dbReference>
<feature type="transmembrane region" description="Helical" evidence="6">
    <location>
        <begin position="125"/>
        <end position="145"/>
    </location>
</feature>
<dbReference type="EMBL" id="JAKOGG010000004">
    <property type="protein sequence ID" value="MCS4556511.1"/>
    <property type="molecule type" value="Genomic_DNA"/>
</dbReference>
<accession>A0ABT2FJJ6</accession>
<dbReference type="Pfam" id="PF01943">
    <property type="entry name" value="Polysacc_synt"/>
    <property type="match status" value="1"/>
</dbReference>
<feature type="transmembrane region" description="Helical" evidence="6">
    <location>
        <begin position="84"/>
        <end position="113"/>
    </location>
</feature>
<feature type="transmembrane region" description="Helical" evidence="6">
    <location>
        <begin position="190"/>
        <end position="208"/>
    </location>
</feature>
<protein>
    <submittedName>
        <fullName evidence="7">Oligosaccharide flippase family protein</fullName>
    </submittedName>
</protein>
<dbReference type="Proteomes" id="UP001201549">
    <property type="component" value="Unassembled WGS sequence"/>
</dbReference>
<comment type="subcellular location">
    <subcellularLocation>
        <location evidence="1">Cell membrane</location>
        <topology evidence="1">Multi-pass membrane protein</topology>
    </subcellularLocation>
</comment>
<feature type="transmembrane region" description="Helical" evidence="6">
    <location>
        <begin position="309"/>
        <end position="327"/>
    </location>
</feature>
<feature type="transmembrane region" description="Helical" evidence="6">
    <location>
        <begin position="229"/>
        <end position="248"/>
    </location>
</feature>
<evidence type="ECO:0000313" key="8">
    <source>
        <dbReference type="Proteomes" id="UP001201549"/>
    </source>
</evidence>
<keyword evidence="3 6" id="KW-0812">Transmembrane</keyword>
<gene>
    <name evidence="7" type="ORF">L9G74_08680</name>
</gene>
<reference evidence="8" key="1">
    <citation type="submission" date="2023-07" db="EMBL/GenBank/DDBJ databases">
        <title>Shewanella mangrovi sp. nov., an acetaldehyde- degrading bacterium isolated from mangrove sediment.</title>
        <authorList>
            <person name="Liu Y."/>
        </authorList>
    </citation>
    <scope>NUCLEOTIDE SEQUENCE [LARGE SCALE GENOMIC DNA]</scope>
    <source>
        <strain evidence="8">C32</strain>
    </source>
</reference>
<proteinExistence type="predicted"/>
<evidence type="ECO:0000256" key="4">
    <source>
        <dbReference type="ARBA" id="ARBA00022989"/>
    </source>
</evidence>
<feature type="transmembrane region" description="Helical" evidence="6">
    <location>
        <begin position="157"/>
        <end position="178"/>
    </location>
</feature>
<name>A0ABT2FJJ6_9GAMM</name>
<evidence type="ECO:0000256" key="5">
    <source>
        <dbReference type="ARBA" id="ARBA00023136"/>
    </source>
</evidence>
<evidence type="ECO:0000256" key="1">
    <source>
        <dbReference type="ARBA" id="ARBA00004651"/>
    </source>
</evidence>
<dbReference type="InterPro" id="IPR050833">
    <property type="entry name" value="Poly_Biosynth_Transport"/>
</dbReference>
<feature type="transmembrane region" description="Helical" evidence="6">
    <location>
        <begin position="12"/>
        <end position="35"/>
    </location>
</feature>
<evidence type="ECO:0000256" key="6">
    <source>
        <dbReference type="SAM" id="Phobius"/>
    </source>
</evidence>
<keyword evidence="8" id="KW-1185">Reference proteome</keyword>